<keyword evidence="3" id="KW-1185">Reference proteome</keyword>
<reference evidence="2 3" key="1">
    <citation type="journal article" date="2021" name="Int. J. Syst. Evol. Microbiol.">
        <title>Reticulibacter mediterranei gen. nov., sp. nov., within the new family Reticulibacteraceae fam. nov., and Ktedonospora formicarum gen. nov., sp. nov., Ktedonobacter robiniae sp. nov., Dictyobacter formicarum sp. nov. and Dictyobacter arantiisoli sp. nov., belonging to the class Ktedonobacteria.</title>
        <authorList>
            <person name="Yabe S."/>
            <person name="Zheng Y."/>
            <person name="Wang C.M."/>
            <person name="Sakai Y."/>
            <person name="Abe K."/>
            <person name="Yokota A."/>
            <person name="Donadio S."/>
            <person name="Cavaletti L."/>
            <person name="Monciardini P."/>
        </authorList>
    </citation>
    <scope>NUCLEOTIDE SEQUENCE [LARGE SCALE GENOMIC DNA]</scope>
    <source>
        <strain evidence="2 3">SOSP1-30</strain>
    </source>
</reference>
<organism evidence="2 3">
    <name type="scientific">Ktedonobacter robiniae</name>
    <dbReference type="NCBI Taxonomy" id="2778365"/>
    <lineage>
        <taxon>Bacteria</taxon>
        <taxon>Bacillati</taxon>
        <taxon>Chloroflexota</taxon>
        <taxon>Ktedonobacteria</taxon>
        <taxon>Ktedonobacterales</taxon>
        <taxon>Ktedonobacteraceae</taxon>
        <taxon>Ktedonobacter</taxon>
    </lineage>
</organism>
<name>A0ABQ3UG29_9CHLR</name>
<dbReference type="InterPro" id="IPR029058">
    <property type="entry name" value="AB_hydrolase_fold"/>
</dbReference>
<dbReference type="Pfam" id="PF12146">
    <property type="entry name" value="Hydrolase_4"/>
    <property type="match status" value="1"/>
</dbReference>
<protein>
    <recommendedName>
        <fullName evidence="1">Serine aminopeptidase S33 domain-containing protein</fullName>
    </recommendedName>
</protein>
<dbReference type="PIRSF" id="PIRSF017388">
    <property type="entry name" value="Esterase_lipase"/>
    <property type="match status" value="1"/>
</dbReference>
<dbReference type="RefSeq" id="WP_201368659.1">
    <property type="nucleotide sequence ID" value="NZ_BNJG01000001.1"/>
</dbReference>
<dbReference type="EMBL" id="BNJG01000001">
    <property type="protein sequence ID" value="GHO51669.1"/>
    <property type="molecule type" value="Genomic_DNA"/>
</dbReference>
<dbReference type="PANTHER" id="PTHR11614">
    <property type="entry name" value="PHOSPHOLIPASE-RELATED"/>
    <property type="match status" value="1"/>
</dbReference>
<dbReference type="Gene3D" id="3.40.50.1820">
    <property type="entry name" value="alpha/beta hydrolase"/>
    <property type="match status" value="1"/>
</dbReference>
<dbReference type="InterPro" id="IPR051044">
    <property type="entry name" value="MAG_DAG_Lipase"/>
</dbReference>
<proteinExistence type="predicted"/>
<dbReference type="InterPro" id="IPR012354">
    <property type="entry name" value="Esterase_lipase"/>
</dbReference>
<feature type="domain" description="Serine aminopeptidase S33" evidence="1">
    <location>
        <begin position="16"/>
        <end position="256"/>
    </location>
</feature>
<evidence type="ECO:0000259" key="1">
    <source>
        <dbReference type="Pfam" id="PF12146"/>
    </source>
</evidence>
<dbReference type="SUPFAM" id="SSF53474">
    <property type="entry name" value="alpha/beta-Hydrolases"/>
    <property type="match status" value="1"/>
</dbReference>
<sequence length="280" mass="31358">MKLQRNAVSFSLGPQNTDRACVLVHNVGGSPLEMRGLGEYLAQQGIRVRGISLAGHDGDLEHLAQVEREAWLKTIAQEVMELEDYPYVFLGGFSVGSVLAILSALDFGQQIAGVIAMSTPMRLFQELSFPFGDYFAKHRQPLAGYALEDPCVRHDILTSIRLLDPKGVEELSEDEILEIALKEARYPGALWRQMTALVRELRVRLQELVTPLLIIQGKQDALNPPESASELYRKAVYAPKSLHWLERSGHFVMTDLEQEQLCFLCASFINDIVLHDRLSG</sequence>
<dbReference type="Proteomes" id="UP000654345">
    <property type="component" value="Unassembled WGS sequence"/>
</dbReference>
<dbReference type="InterPro" id="IPR022742">
    <property type="entry name" value="Hydrolase_4"/>
</dbReference>
<accession>A0ABQ3UG29</accession>
<evidence type="ECO:0000313" key="2">
    <source>
        <dbReference type="EMBL" id="GHO51669.1"/>
    </source>
</evidence>
<evidence type="ECO:0000313" key="3">
    <source>
        <dbReference type="Proteomes" id="UP000654345"/>
    </source>
</evidence>
<gene>
    <name evidence="2" type="ORF">KSB_01440</name>
</gene>
<comment type="caution">
    <text evidence="2">The sequence shown here is derived from an EMBL/GenBank/DDBJ whole genome shotgun (WGS) entry which is preliminary data.</text>
</comment>